<dbReference type="PRINTS" id="PR00028">
    <property type="entry name" value="POUDOMAIN"/>
</dbReference>
<evidence type="ECO:0000313" key="11">
    <source>
        <dbReference type="Proteomes" id="UP000784294"/>
    </source>
</evidence>
<dbReference type="Gene3D" id="1.10.260.40">
    <property type="entry name" value="lambda repressor-like DNA-binding domains"/>
    <property type="match status" value="1"/>
</dbReference>
<dbReference type="InterPro" id="IPR050255">
    <property type="entry name" value="POU_domain_TF"/>
</dbReference>
<feature type="domain" description="Homeobox" evidence="8">
    <location>
        <begin position="42"/>
        <end position="102"/>
    </location>
</feature>
<feature type="non-terminal residue" evidence="10">
    <location>
        <position position="1"/>
    </location>
</feature>
<dbReference type="GO" id="GO:0000978">
    <property type="term" value="F:RNA polymerase II cis-regulatory region sequence-specific DNA binding"/>
    <property type="evidence" value="ECO:0007669"/>
    <property type="project" value="TreeGrafter"/>
</dbReference>
<sequence>MDITPKSAQRIKPVLEQWLLDAEERYQNGEGRHNDVLGTDSTKKRKRRTSFTPQALDILNEQFEMNPHPSGIEMTTLANQLNFDREVIRVWFCNKRQALKNAATRRSTGIAENQTGISDSFHHLESSSQTNMSEQSRIDSLLVSAFLKGISRPNYLLVETPLCSFSSTESSSPSTVSCSFPSNEFYNLASYSPCHIFK</sequence>
<dbReference type="GO" id="GO:0005634">
    <property type="term" value="C:nucleus"/>
    <property type="evidence" value="ECO:0007669"/>
    <property type="project" value="UniProtKB-SubCell"/>
</dbReference>
<evidence type="ECO:0000259" key="9">
    <source>
        <dbReference type="PROSITE" id="PS51179"/>
    </source>
</evidence>
<dbReference type="Pfam" id="PF00046">
    <property type="entry name" value="Homeodomain"/>
    <property type="match status" value="1"/>
</dbReference>
<dbReference type="PANTHER" id="PTHR11636:SF5">
    <property type="entry name" value="POU DOMAIN MOTIF 3, ISOFORM F"/>
    <property type="match status" value="1"/>
</dbReference>
<dbReference type="InterPro" id="IPR001356">
    <property type="entry name" value="HD"/>
</dbReference>
<protein>
    <recommendedName>
        <fullName evidence="12">Homeobox domain-containing protein</fullName>
    </recommendedName>
</protein>
<feature type="region of interest" description="Disordered" evidence="7">
    <location>
        <begin position="30"/>
        <end position="51"/>
    </location>
</feature>
<dbReference type="PROSITE" id="PS50071">
    <property type="entry name" value="HOMEOBOX_2"/>
    <property type="match status" value="1"/>
</dbReference>
<dbReference type="InterPro" id="IPR000327">
    <property type="entry name" value="POU_dom"/>
</dbReference>
<evidence type="ECO:0000256" key="3">
    <source>
        <dbReference type="ARBA" id="ARBA00023155"/>
    </source>
</evidence>
<evidence type="ECO:0000256" key="1">
    <source>
        <dbReference type="ARBA" id="ARBA00004123"/>
    </source>
</evidence>
<dbReference type="PROSITE" id="PS51179">
    <property type="entry name" value="POU_3"/>
    <property type="match status" value="1"/>
</dbReference>
<dbReference type="CDD" id="cd00086">
    <property type="entry name" value="homeodomain"/>
    <property type="match status" value="1"/>
</dbReference>
<evidence type="ECO:0000256" key="5">
    <source>
        <dbReference type="PROSITE-ProRule" id="PRU00108"/>
    </source>
</evidence>
<evidence type="ECO:0000256" key="6">
    <source>
        <dbReference type="RuleBase" id="RU000682"/>
    </source>
</evidence>
<proteinExistence type="predicted"/>
<evidence type="ECO:0000256" key="4">
    <source>
        <dbReference type="ARBA" id="ARBA00023242"/>
    </source>
</evidence>
<reference evidence="10" key="1">
    <citation type="submission" date="2018-11" db="EMBL/GenBank/DDBJ databases">
        <authorList>
            <consortium name="Pathogen Informatics"/>
        </authorList>
    </citation>
    <scope>NUCLEOTIDE SEQUENCE</scope>
</reference>
<accession>A0A3S5A393</accession>
<feature type="DNA-binding region" description="Homeobox" evidence="5">
    <location>
        <begin position="44"/>
        <end position="103"/>
    </location>
</feature>
<evidence type="ECO:0008006" key="12">
    <source>
        <dbReference type="Google" id="ProtNLM"/>
    </source>
</evidence>
<dbReference type="SMART" id="SM00389">
    <property type="entry name" value="HOX"/>
    <property type="match status" value="1"/>
</dbReference>
<dbReference type="InterPro" id="IPR010982">
    <property type="entry name" value="Lambda_DNA-bd_dom_sf"/>
</dbReference>
<keyword evidence="4 5" id="KW-0539">Nucleus</keyword>
<dbReference type="OrthoDB" id="10066259at2759"/>
<evidence type="ECO:0000313" key="10">
    <source>
        <dbReference type="EMBL" id="VEL18600.1"/>
    </source>
</evidence>
<evidence type="ECO:0000259" key="8">
    <source>
        <dbReference type="PROSITE" id="PS50071"/>
    </source>
</evidence>
<dbReference type="EMBL" id="CAAALY010037715">
    <property type="protein sequence ID" value="VEL18600.1"/>
    <property type="molecule type" value="Genomic_DNA"/>
</dbReference>
<keyword evidence="11" id="KW-1185">Reference proteome</keyword>
<dbReference type="AlphaFoldDB" id="A0A3S5A393"/>
<keyword evidence="2 5" id="KW-0238">DNA-binding</keyword>
<comment type="subcellular location">
    <subcellularLocation>
        <location evidence="1 5 6">Nucleus</location>
    </subcellularLocation>
</comment>
<dbReference type="Proteomes" id="UP000784294">
    <property type="component" value="Unassembled WGS sequence"/>
</dbReference>
<dbReference type="PANTHER" id="PTHR11636">
    <property type="entry name" value="POU DOMAIN"/>
    <property type="match status" value="1"/>
</dbReference>
<gene>
    <name evidence="10" type="ORF">PXEA_LOCUS12040</name>
</gene>
<organism evidence="10 11">
    <name type="scientific">Protopolystoma xenopodis</name>
    <dbReference type="NCBI Taxonomy" id="117903"/>
    <lineage>
        <taxon>Eukaryota</taxon>
        <taxon>Metazoa</taxon>
        <taxon>Spiralia</taxon>
        <taxon>Lophotrochozoa</taxon>
        <taxon>Platyhelminthes</taxon>
        <taxon>Monogenea</taxon>
        <taxon>Polyopisthocotylea</taxon>
        <taxon>Polystomatidea</taxon>
        <taxon>Polystomatidae</taxon>
        <taxon>Protopolystoma</taxon>
    </lineage>
</organism>
<comment type="caution">
    <text evidence="10">The sequence shown here is derived from an EMBL/GenBank/DDBJ whole genome shotgun (WGS) entry which is preliminary data.</text>
</comment>
<evidence type="ECO:0000256" key="2">
    <source>
        <dbReference type="ARBA" id="ARBA00023125"/>
    </source>
</evidence>
<dbReference type="SUPFAM" id="SSF46689">
    <property type="entry name" value="Homeodomain-like"/>
    <property type="match status" value="1"/>
</dbReference>
<dbReference type="Gene3D" id="1.10.10.60">
    <property type="entry name" value="Homeodomain-like"/>
    <property type="match status" value="1"/>
</dbReference>
<evidence type="ECO:0000256" key="7">
    <source>
        <dbReference type="SAM" id="MobiDB-lite"/>
    </source>
</evidence>
<dbReference type="InterPro" id="IPR013847">
    <property type="entry name" value="POU"/>
</dbReference>
<name>A0A3S5A393_9PLAT</name>
<dbReference type="GO" id="GO:0000981">
    <property type="term" value="F:DNA-binding transcription factor activity, RNA polymerase II-specific"/>
    <property type="evidence" value="ECO:0007669"/>
    <property type="project" value="TreeGrafter"/>
</dbReference>
<keyword evidence="3 5" id="KW-0371">Homeobox</keyword>
<dbReference type="InterPro" id="IPR009057">
    <property type="entry name" value="Homeodomain-like_sf"/>
</dbReference>
<feature type="domain" description="POU-specific" evidence="9">
    <location>
        <begin position="1"/>
        <end position="23"/>
    </location>
</feature>